<evidence type="ECO:0000256" key="8">
    <source>
        <dbReference type="ARBA" id="ARBA00066766"/>
    </source>
</evidence>
<feature type="binding site" evidence="9">
    <location>
        <position position="5"/>
    </location>
    <ligand>
        <name>Zn(2+)</name>
        <dbReference type="ChEBI" id="CHEBI:29105"/>
    </ligand>
</feature>
<evidence type="ECO:0000256" key="3">
    <source>
        <dbReference type="ARBA" id="ARBA00022801"/>
    </source>
</evidence>
<dbReference type="InterPro" id="IPR052891">
    <property type="entry name" value="DNA-3mA_glycosylase"/>
</dbReference>
<accession>A0A347UD84</accession>
<dbReference type="KEGG" id="pamo:BAR1_02005"/>
<evidence type="ECO:0000256" key="6">
    <source>
        <dbReference type="ARBA" id="ARBA00052558"/>
    </source>
</evidence>
<dbReference type="Gene3D" id="1.10.340.30">
    <property type="entry name" value="Hypothetical protein, domain 2"/>
    <property type="match status" value="1"/>
</dbReference>
<comment type="catalytic activity">
    <reaction evidence="6">
        <text>Hydrolysis of alkylated DNA, releasing 3-methyladenine.</text>
        <dbReference type="EC" id="3.2.2.20"/>
    </reaction>
</comment>
<dbReference type="GO" id="GO:0008725">
    <property type="term" value="F:DNA-3-methyladenine glycosylase activity"/>
    <property type="evidence" value="ECO:0007669"/>
    <property type="project" value="UniProtKB-EC"/>
</dbReference>
<name>A0A347UD84_9RHOB</name>
<feature type="binding site" evidence="9">
    <location>
        <position position="179"/>
    </location>
    <ligand>
        <name>Zn(2+)</name>
        <dbReference type="ChEBI" id="CHEBI:29105"/>
    </ligand>
</feature>
<proteinExistence type="predicted"/>
<evidence type="ECO:0000256" key="2">
    <source>
        <dbReference type="ARBA" id="ARBA00022763"/>
    </source>
</evidence>
<evidence type="ECO:0000256" key="7">
    <source>
        <dbReference type="ARBA" id="ARBA00057608"/>
    </source>
</evidence>
<dbReference type="RefSeq" id="WP_118941470.1">
    <property type="nucleotide sequence ID" value="NZ_CP032125.1"/>
</dbReference>
<organism evidence="10 11">
    <name type="scientific">Profundibacter amoris</name>
    <dbReference type="NCBI Taxonomy" id="2171755"/>
    <lineage>
        <taxon>Bacteria</taxon>
        <taxon>Pseudomonadati</taxon>
        <taxon>Pseudomonadota</taxon>
        <taxon>Alphaproteobacteria</taxon>
        <taxon>Rhodobacterales</taxon>
        <taxon>Paracoccaceae</taxon>
        <taxon>Profundibacter</taxon>
    </lineage>
</organism>
<keyword evidence="5" id="KW-0234">DNA repair</keyword>
<sequence>MENRCAWVGNEPIYISYHDEEWGVPEYDSRALWEKLILDGFQAGLSWITILKKRDNFRAAFAGFDPDVIAGWGETEVERLLQDAGIVRHRGKIEATIGNARAWQVIEAREGFDTFLWNYVDGKPLRNRFKTMAEVPAQTPLSVQISKDLKKAGFRFCGPTIVYAFMQAVGLVNDHEVGCECHDRVAKLAR</sequence>
<reference evidence="10 11" key="1">
    <citation type="submission" date="2018-09" db="EMBL/GenBank/DDBJ databases">
        <title>Profundibacter amoris BAR1 gen. nov., sp. nov., a new member of the Roseobacter clade isolated at Lokis Castle Vent Field on the Arctic Mid-Oceanic Ridge.</title>
        <authorList>
            <person name="Le Moine Bauer S."/>
            <person name="Sjoeberg A.G."/>
            <person name="L'Haridon S."/>
            <person name="Stokke R."/>
            <person name="Roalkvam I."/>
            <person name="Steen I.H."/>
            <person name="Dahle H."/>
        </authorList>
    </citation>
    <scope>NUCLEOTIDE SEQUENCE [LARGE SCALE GENOMIC DNA]</scope>
    <source>
        <strain evidence="10 11">BAR1</strain>
    </source>
</reference>
<dbReference type="PANTHER" id="PTHR30037:SF4">
    <property type="entry name" value="DNA-3-METHYLADENINE GLYCOSYLASE I"/>
    <property type="match status" value="1"/>
</dbReference>
<dbReference type="NCBIfam" id="TIGR00624">
    <property type="entry name" value="tag"/>
    <property type="match status" value="1"/>
</dbReference>
<comment type="function">
    <text evidence="7">Hydrolysis of the deoxyribose N-glycosidic bond to excise 3-methyladenine from the damaged DNA polymer formed by alkylation lesions.</text>
</comment>
<protein>
    <recommendedName>
        <fullName evidence="8">DNA-3-methyladenine glycosylase I</fullName>
        <ecNumber evidence="8">3.2.2.20</ecNumber>
    </recommendedName>
</protein>
<keyword evidence="2" id="KW-0227">DNA damage</keyword>
<dbReference type="EC" id="3.2.2.20" evidence="8"/>
<dbReference type="AlphaFoldDB" id="A0A347UD84"/>
<keyword evidence="1 9" id="KW-0479">Metal-binding</keyword>
<keyword evidence="3" id="KW-0378">Hydrolase</keyword>
<dbReference type="InterPro" id="IPR004597">
    <property type="entry name" value="Tag"/>
</dbReference>
<evidence type="ECO:0000256" key="9">
    <source>
        <dbReference type="PIRSR" id="PIRSR604597-1"/>
    </source>
</evidence>
<evidence type="ECO:0000313" key="11">
    <source>
        <dbReference type="Proteomes" id="UP000261704"/>
    </source>
</evidence>
<dbReference type="InterPro" id="IPR011257">
    <property type="entry name" value="DNA_glycosylase"/>
</dbReference>
<evidence type="ECO:0000256" key="5">
    <source>
        <dbReference type="ARBA" id="ARBA00023204"/>
    </source>
</evidence>
<evidence type="ECO:0000313" key="10">
    <source>
        <dbReference type="EMBL" id="AXX96812.1"/>
    </source>
</evidence>
<dbReference type="SUPFAM" id="SSF48150">
    <property type="entry name" value="DNA-glycosylase"/>
    <property type="match status" value="1"/>
</dbReference>
<keyword evidence="11" id="KW-1185">Reference proteome</keyword>
<keyword evidence="4 9" id="KW-0862">Zinc</keyword>
<gene>
    <name evidence="10" type="ORF">BAR1_02005</name>
</gene>
<dbReference type="InterPro" id="IPR005019">
    <property type="entry name" value="Adenine_glyco"/>
</dbReference>
<feature type="binding site" evidence="9">
    <location>
        <position position="175"/>
    </location>
    <ligand>
        <name>Zn(2+)</name>
        <dbReference type="ChEBI" id="CHEBI:29105"/>
    </ligand>
</feature>
<feature type="binding site" evidence="9">
    <location>
        <position position="18"/>
    </location>
    <ligand>
        <name>Zn(2+)</name>
        <dbReference type="ChEBI" id="CHEBI:29105"/>
    </ligand>
</feature>
<dbReference type="GO" id="GO:0046872">
    <property type="term" value="F:metal ion binding"/>
    <property type="evidence" value="ECO:0007669"/>
    <property type="project" value="UniProtKB-KW"/>
</dbReference>
<dbReference type="Pfam" id="PF03352">
    <property type="entry name" value="Adenine_glyco"/>
    <property type="match status" value="1"/>
</dbReference>
<dbReference type="PANTHER" id="PTHR30037">
    <property type="entry name" value="DNA-3-METHYLADENINE GLYCOSYLASE 1"/>
    <property type="match status" value="1"/>
</dbReference>
<dbReference type="FunFam" id="1.10.340.30:FF:000009">
    <property type="entry name" value="DNA-3-methyladenine glycosylase I"/>
    <property type="match status" value="1"/>
</dbReference>
<evidence type="ECO:0000256" key="4">
    <source>
        <dbReference type="ARBA" id="ARBA00022833"/>
    </source>
</evidence>
<dbReference type="GO" id="GO:0006284">
    <property type="term" value="P:base-excision repair"/>
    <property type="evidence" value="ECO:0007669"/>
    <property type="project" value="InterPro"/>
</dbReference>
<dbReference type="OrthoDB" id="9807664at2"/>
<dbReference type="EMBL" id="CP032125">
    <property type="protein sequence ID" value="AXX96812.1"/>
    <property type="molecule type" value="Genomic_DNA"/>
</dbReference>
<dbReference type="Proteomes" id="UP000261704">
    <property type="component" value="Chromosome"/>
</dbReference>
<evidence type="ECO:0000256" key="1">
    <source>
        <dbReference type="ARBA" id="ARBA00022723"/>
    </source>
</evidence>